<gene>
    <name evidence="4" type="ORF">ACFQNJ_04110</name>
</gene>
<organism evidence="4 5">
    <name type="scientific">Hydrogenophaga bisanensis</name>
    <dbReference type="NCBI Taxonomy" id="439611"/>
    <lineage>
        <taxon>Bacteria</taxon>
        <taxon>Pseudomonadati</taxon>
        <taxon>Pseudomonadota</taxon>
        <taxon>Betaproteobacteria</taxon>
        <taxon>Burkholderiales</taxon>
        <taxon>Comamonadaceae</taxon>
        <taxon>Hydrogenophaga</taxon>
    </lineage>
</organism>
<dbReference type="InterPro" id="IPR011006">
    <property type="entry name" value="CheY-like_superfamily"/>
</dbReference>
<comment type="caution">
    <text evidence="4">The sequence shown here is derived from an EMBL/GenBank/DDBJ whole genome shotgun (WGS) entry which is preliminary data.</text>
</comment>
<keyword evidence="5" id="KW-1185">Reference proteome</keyword>
<dbReference type="InterPro" id="IPR001789">
    <property type="entry name" value="Sig_transdc_resp-reg_receiver"/>
</dbReference>
<evidence type="ECO:0000313" key="4">
    <source>
        <dbReference type="EMBL" id="MFC7433689.1"/>
    </source>
</evidence>
<dbReference type="SMART" id="SM00448">
    <property type="entry name" value="REC"/>
    <property type="match status" value="1"/>
</dbReference>
<dbReference type="Gene3D" id="3.40.50.2300">
    <property type="match status" value="1"/>
</dbReference>
<evidence type="ECO:0000256" key="2">
    <source>
        <dbReference type="PROSITE-ProRule" id="PRU00169"/>
    </source>
</evidence>
<name>A0ABW2R5F2_9BURK</name>
<keyword evidence="1 2" id="KW-0597">Phosphoprotein</keyword>
<dbReference type="Pfam" id="PF00072">
    <property type="entry name" value="Response_reg"/>
    <property type="match status" value="1"/>
</dbReference>
<protein>
    <submittedName>
        <fullName evidence="4">Response regulator</fullName>
    </submittedName>
</protein>
<sequence>MTASRALRVLVADDDPIQLRLAARLLRSLGHSGALASNGRIALDLLDKQTFDLLLLDLQMPVLGGLETLAALKSRRERGASTVPVVLVSGDDLSHNWSFYRDAGAQAHLVKPLDIGSLGELLKRWG</sequence>
<dbReference type="RefSeq" id="WP_382254030.1">
    <property type="nucleotide sequence ID" value="NZ_JBHTBX010000002.1"/>
</dbReference>
<dbReference type="EMBL" id="JBHTBX010000002">
    <property type="protein sequence ID" value="MFC7433689.1"/>
    <property type="molecule type" value="Genomic_DNA"/>
</dbReference>
<dbReference type="PANTHER" id="PTHR45339:SF5">
    <property type="entry name" value="HISTIDINE KINASE"/>
    <property type="match status" value="1"/>
</dbReference>
<feature type="domain" description="Response regulatory" evidence="3">
    <location>
        <begin position="8"/>
        <end position="126"/>
    </location>
</feature>
<reference evidence="5" key="1">
    <citation type="journal article" date="2019" name="Int. J. Syst. Evol. Microbiol.">
        <title>The Global Catalogue of Microorganisms (GCM) 10K type strain sequencing project: providing services to taxonomists for standard genome sequencing and annotation.</title>
        <authorList>
            <consortium name="The Broad Institute Genomics Platform"/>
            <consortium name="The Broad Institute Genome Sequencing Center for Infectious Disease"/>
            <person name="Wu L."/>
            <person name="Ma J."/>
        </authorList>
    </citation>
    <scope>NUCLEOTIDE SEQUENCE [LARGE SCALE GENOMIC DNA]</scope>
    <source>
        <strain evidence="5">CCUG 54518</strain>
    </source>
</reference>
<dbReference type="PANTHER" id="PTHR45339">
    <property type="entry name" value="HYBRID SIGNAL TRANSDUCTION HISTIDINE KINASE J"/>
    <property type="match status" value="1"/>
</dbReference>
<evidence type="ECO:0000259" key="3">
    <source>
        <dbReference type="PROSITE" id="PS50110"/>
    </source>
</evidence>
<evidence type="ECO:0000256" key="1">
    <source>
        <dbReference type="ARBA" id="ARBA00022553"/>
    </source>
</evidence>
<dbReference type="SUPFAM" id="SSF52172">
    <property type="entry name" value="CheY-like"/>
    <property type="match status" value="1"/>
</dbReference>
<accession>A0ABW2R5F2</accession>
<dbReference type="PROSITE" id="PS50110">
    <property type="entry name" value="RESPONSE_REGULATORY"/>
    <property type="match status" value="1"/>
</dbReference>
<evidence type="ECO:0000313" key="5">
    <source>
        <dbReference type="Proteomes" id="UP001596495"/>
    </source>
</evidence>
<dbReference type="Proteomes" id="UP001596495">
    <property type="component" value="Unassembled WGS sequence"/>
</dbReference>
<proteinExistence type="predicted"/>
<feature type="modified residue" description="4-aspartylphosphate" evidence="2">
    <location>
        <position position="57"/>
    </location>
</feature>
<dbReference type="CDD" id="cd17546">
    <property type="entry name" value="REC_hyHK_CKI1_RcsC-like"/>
    <property type="match status" value="1"/>
</dbReference>